<accession>A0A1L0FZ98</accession>
<dbReference type="InterPro" id="IPR043502">
    <property type="entry name" value="DNA/RNA_pol_sf"/>
</dbReference>
<evidence type="ECO:0000313" key="3">
    <source>
        <dbReference type="Proteomes" id="UP000182334"/>
    </source>
</evidence>
<dbReference type="OrthoDB" id="4096848at2759"/>
<sequence length="858" mass="97720">MTKRSLPLSHVLSKLRKEPSNILKIASFNMEKRPRHEFVCTLARKFDIFLIQEFVGSTDNYTTYQQFSTSHNYQFYSSPSLSRTRANHLLDPQLMPQTGIFLNLKKCSVISQNEITQKIQPQIYCNDIRIRLPTGEMVLIVNAYLPSQPKTAQVIILQQLLPHLQDLQTAYPDLKVIFGGDMNHSMERTPSLEQRLVSSTLDILAALDLVDIGICNPTVFTLPTNHGTLPRRIDRIYVPTLWQPRAFQYQLWRPRGITSSHSLIAAHLVIDMNPTNTFGLRRFQYPLGRLLPLYETQGQITVNPDGTLDEAIAAITQEGLEYIQLHRTLRRIDPEFARSVRDTSTEHLEDSAEASLRSFFQYKSHSAMVFHDLTNVAQGTRANTNADMLRMVTSYYKALYSEPTPGLTDRALKDYLGQIKVSLSAQQAEQLDRPFTQEELTVALKLCNHGTAPGPDGIQYSVLRYHWKQFCPVLVRTGNELLQTGMMPDAFREVLITLIPKRHHSASTDVTHYRPILLINCCLRVVSQAANTRIQSIADTLIGPNQRGFMSNRRMDENLMETRTLLNLIKEAYPKDDASAPERTILMADFNKAFDRVSHRYIRQVLCHMGFGPRMTSFLMLITSGQIGRITINNYVGRSFPLLSGVRQGNPVSPILFNLAIEPLLCRLQQNLIGIPIEYDPLQITIMKYHAFADDVNIYLGDVRDYATTAAELGLFEKASSSLVNTDKSVLYGTLPGFQQGHDPFLPYPRKHLWTRKADSSLEFTDTTYLGIPLNGVLWDSYLRTLPFLCKTQAYQLLRLCVRAMGTNIYVHSKLPFRDLHTPMPSRPLNRVKFAISKVFYGISLKKLYTPLKREGMV</sequence>
<organism evidence="2 3">
    <name type="scientific">Sungouiella intermedia</name>
    <dbReference type="NCBI Taxonomy" id="45354"/>
    <lineage>
        <taxon>Eukaryota</taxon>
        <taxon>Fungi</taxon>
        <taxon>Dikarya</taxon>
        <taxon>Ascomycota</taxon>
        <taxon>Saccharomycotina</taxon>
        <taxon>Pichiomycetes</taxon>
        <taxon>Metschnikowiaceae</taxon>
        <taxon>Sungouiella</taxon>
    </lineage>
</organism>
<dbReference type="STRING" id="45354.A0A1L0FZ98"/>
<keyword evidence="3" id="KW-1185">Reference proteome</keyword>
<dbReference type="SUPFAM" id="SSF56219">
    <property type="entry name" value="DNase I-like"/>
    <property type="match status" value="1"/>
</dbReference>
<dbReference type="EMBL" id="LT635757">
    <property type="protein sequence ID" value="SGZ49805.1"/>
    <property type="molecule type" value="Genomic_DNA"/>
</dbReference>
<evidence type="ECO:0000259" key="1">
    <source>
        <dbReference type="PROSITE" id="PS50878"/>
    </source>
</evidence>
<gene>
    <name evidence="2" type="ORF">SAMEA4029010_CIC11G00000002628</name>
</gene>
<dbReference type="CDD" id="cd01650">
    <property type="entry name" value="RT_nLTR_like"/>
    <property type="match status" value="1"/>
</dbReference>
<protein>
    <submittedName>
        <fullName evidence="2">CIC11C00000002628</fullName>
    </submittedName>
</protein>
<dbReference type="InterPro" id="IPR000477">
    <property type="entry name" value="RT_dom"/>
</dbReference>
<proteinExistence type="predicted"/>
<reference evidence="2 3" key="1">
    <citation type="submission" date="2016-10" db="EMBL/GenBank/DDBJ databases">
        <authorList>
            <person name="de Groot N.N."/>
        </authorList>
    </citation>
    <scope>NUCLEOTIDE SEQUENCE [LARGE SCALE GENOMIC DNA]</scope>
    <source>
        <strain evidence="2 3">CBS 141442</strain>
    </source>
</reference>
<feature type="domain" description="Reverse transcriptase" evidence="1">
    <location>
        <begin position="480"/>
        <end position="774"/>
    </location>
</feature>
<dbReference type="Gene3D" id="3.60.10.10">
    <property type="entry name" value="Endonuclease/exonuclease/phosphatase"/>
    <property type="match status" value="1"/>
</dbReference>
<dbReference type="Pfam" id="PF00078">
    <property type="entry name" value="RVT_1"/>
    <property type="match status" value="1"/>
</dbReference>
<dbReference type="AlphaFoldDB" id="A0A1L0FZ98"/>
<dbReference type="PANTHER" id="PTHR19446">
    <property type="entry name" value="REVERSE TRANSCRIPTASES"/>
    <property type="match status" value="1"/>
</dbReference>
<dbReference type="SUPFAM" id="SSF56672">
    <property type="entry name" value="DNA/RNA polymerases"/>
    <property type="match status" value="1"/>
</dbReference>
<name>A0A1L0FZ98_9ASCO</name>
<dbReference type="Proteomes" id="UP000182334">
    <property type="component" value="Chromosome II"/>
</dbReference>
<dbReference type="PROSITE" id="PS50878">
    <property type="entry name" value="RT_POL"/>
    <property type="match status" value="1"/>
</dbReference>
<dbReference type="InterPro" id="IPR036691">
    <property type="entry name" value="Endo/exonu/phosph_ase_sf"/>
</dbReference>
<evidence type="ECO:0000313" key="2">
    <source>
        <dbReference type="EMBL" id="SGZ49805.1"/>
    </source>
</evidence>